<organism evidence="2 3">
    <name type="scientific">Xanthobacter agilis</name>
    <dbReference type="NCBI Taxonomy" id="47492"/>
    <lineage>
        <taxon>Bacteria</taxon>
        <taxon>Pseudomonadati</taxon>
        <taxon>Pseudomonadota</taxon>
        <taxon>Alphaproteobacteria</taxon>
        <taxon>Hyphomicrobiales</taxon>
        <taxon>Xanthobacteraceae</taxon>
        <taxon>Xanthobacter</taxon>
    </lineage>
</organism>
<accession>A0ABU0LBC4</accession>
<evidence type="ECO:0000313" key="3">
    <source>
        <dbReference type="Proteomes" id="UP001241747"/>
    </source>
</evidence>
<keyword evidence="3" id="KW-1185">Reference proteome</keyword>
<feature type="chain" id="PRO_5045370632" evidence="1">
    <location>
        <begin position="25"/>
        <end position="216"/>
    </location>
</feature>
<evidence type="ECO:0000256" key="1">
    <source>
        <dbReference type="SAM" id="SignalP"/>
    </source>
</evidence>
<keyword evidence="1" id="KW-0732">Signal</keyword>
<gene>
    <name evidence="2" type="ORF">QOZ94_001210</name>
</gene>
<comment type="caution">
    <text evidence="2">The sequence shown here is derived from an EMBL/GenBank/DDBJ whole genome shotgun (WGS) entry which is preliminary data.</text>
</comment>
<proteinExistence type="predicted"/>
<dbReference type="EMBL" id="JAUSVY010000002">
    <property type="protein sequence ID" value="MDQ0504436.1"/>
    <property type="molecule type" value="Genomic_DNA"/>
</dbReference>
<sequence>MQPIRHAPVIAFACGVLLATGAHAQTAVTAKRSLNADGTTAMTYASDLSEVGTQVGLDMSAAKTTVAPVTTAEANTVSGTAYAKVTLAALPDWLLWQKGAVNVAVSPTDEETKLGTTLSRTWTVNDGLKAELADSYVVGRSGVVNGWQMDKSLSVTGLATDTTLSVGARLTDEVQRMLPSVSAQQKVLGGIQVTTTVADTGSDINKSITAGFSHRW</sequence>
<dbReference type="RefSeq" id="WP_237345077.1">
    <property type="nucleotide sequence ID" value="NZ_JABWGX010000007.1"/>
</dbReference>
<dbReference type="Proteomes" id="UP001241747">
    <property type="component" value="Unassembled WGS sequence"/>
</dbReference>
<evidence type="ECO:0000313" key="2">
    <source>
        <dbReference type="EMBL" id="MDQ0504436.1"/>
    </source>
</evidence>
<name>A0ABU0LBC4_XANAG</name>
<protein>
    <submittedName>
        <fullName evidence="2">Uncharacterized protein</fullName>
    </submittedName>
</protein>
<reference evidence="2 3" key="1">
    <citation type="submission" date="2023-07" db="EMBL/GenBank/DDBJ databases">
        <title>Genomic Encyclopedia of Type Strains, Phase IV (KMG-IV): sequencing the most valuable type-strain genomes for metagenomic binning, comparative biology and taxonomic classification.</title>
        <authorList>
            <person name="Goeker M."/>
        </authorList>
    </citation>
    <scope>NUCLEOTIDE SEQUENCE [LARGE SCALE GENOMIC DNA]</scope>
    <source>
        <strain evidence="2 3">DSM 3770</strain>
    </source>
</reference>
<feature type="signal peptide" evidence="1">
    <location>
        <begin position="1"/>
        <end position="24"/>
    </location>
</feature>